<keyword evidence="2" id="KW-1185">Reference proteome</keyword>
<reference evidence="1" key="1">
    <citation type="submission" date="2021-11" db="EMBL/GenBank/DDBJ databases">
        <title>Vibrio ZSDE26 sp. nov. and Vibrio ZSDZ34 sp. nov., isolated from coastal seawater in Qingdao.</title>
        <authorList>
            <person name="Zhang P."/>
        </authorList>
    </citation>
    <scope>NUCLEOTIDE SEQUENCE</scope>
    <source>
        <strain evidence="1">ZSDZ34</strain>
    </source>
</reference>
<protein>
    <submittedName>
        <fullName evidence="1">Uncharacterized protein</fullName>
    </submittedName>
</protein>
<accession>A0A9X2AW97</accession>
<sequence>MNNLVKLSFVAIALLAGFYLPDLLNNDKQINIDDYCLLSQTPCIQENVVMQLSEDFAHPLKTIKLNADWSSDEPQQLLLTLDGLEMSMGTTKHILHKQPDGSYQGDITLPICTEDSMTWLGSLSDGKLSVLAAIRSKK</sequence>
<dbReference type="RefSeq" id="WP_244356924.1">
    <property type="nucleotide sequence ID" value="NZ_JAJNNZ010000005.1"/>
</dbReference>
<evidence type="ECO:0000313" key="1">
    <source>
        <dbReference type="EMBL" id="MCJ2377006.1"/>
    </source>
</evidence>
<gene>
    <name evidence="1" type="ORF">LNL84_09180</name>
</gene>
<dbReference type="Proteomes" id="UP001139488">
    <property type="component" value="Unassembled WGS sequence"/>
</dbReference>
<proteinExistence type="predicted"/>
<dbReference type="EMBL" id="JAJNNZ010000005">
    <property type="protein sequence ID" value="MCJ2377006.1"/>
    <property type="molecule type" value="Genomic_DNA"/>
</dbReference>
<comment type="caution">
    <text evidence="1">The sequence shown here is derived from an EMBL/GenBank/DDBJ whole genome shotgun (WGS) entry which is preliminary data.</text>
</comment>
<name>A0A9X2AW97_9VIBR</name>
<evidence type="ECO:0000313" key="2">
    <source>
        <dbReference type="Proteomes" id="UP001139488"/>
    </source>
</evidence>
<organism evidence="1 2">
    <name type="scientific">Vibrio gelatinilyticus</name>
    <dbReference type="NCBI Taxonomy" id="2893468"/>
    <lineage>
        <taxon>Bacteria</taxon>
        <taxon>Pseudomonadati</taxon>
        <taxon>Pseudomonadota</taxon>
        <taxon>Gammaproteobacteria</taxon>
        <taxon>Vibrionales</taxon>
        <taxon>Vibrionaceae</taxon>
        <taxon>Vibrio</taxon>
    </lineage>
</organism>
<dbReference type="AlphaFoldDB" id="A0A9X2AW97"/>